<proteinExistence type="predicted"/>
<reference evidence="1 2" key="1">
    <citation type="journal article" date="2019" name="Nat. Ecol. Evol.">
        <title>Megaphylogeny resolves global patterns of mushroom evolution.</title>
        <authorList>
            <person name="Varga T."/>
            <person name="Krizsan K."/>
            <person name="Foldi C."/>
            <person name="Dima B."/>
            <person name="Sanchez-Garcia M."/>
            <person name="Sanchez-Ramirez S."/>
            <person name="Szollosi G.J."/>
            <person name="Szarkandi J.G."/>
            <person name="Papp V."/>
            <person name="Albert L."/>
            <person name="Andreopoulos W."/>
            <person name="Angelini C."/>
            <person name="Antonin V."/>
            <person name="Barry K.W."/>
            <person name="Bougher N.L."/>
            <person name="Buchanan P."/>
            <person name="Buyck B."/>
            <person name="Bense V."/>
            <person name="Catcheside P."/>
            <person name="Chovatia M."/>
            <person name="Cooper J."/>
            <person name="Damon W."/>
            <person name="Desjardin D."/>
            <person name="Finy P."/>
            <person name="Geml J."/>
            <person name="Haridas S."/>
            <person name="Hughes K."/>
            <person name="Justo A."/>
            <person name="Karasinski D."/>
            <person name="Kautmanova I."/>
            <person name="Kiss B."/>
            <person name="Kocsube S."/>
            <person name="Kotiranta H."/>
            <person name="LaButti K.M."/>
            <person name="Lechner B.E."/>
            <person name="Liimatainen K."/>
            <person name="Lipzen A."/>
            <person name="Lukacs Z."/>
            <person name="Mihaltcheva S."/>
            <person name="Morgado L.N."/>
            <person name="Niskanen T."/>
            <person name="Noordeloos M.E."/>
            <person name="Ohm R.A."/>
            <person name="Ortiz-Santana B."/>
            <person name="Ovrebo C."/>
            <person name="Racz N."/>
            <person name="Riley R."/>
            <person name="Savchenko A."/>
            <person name="Shiryaev A."/>
            <person name="Soop K."/>
            <person name="Spirin V."/>
            <person name="Szebenyi C."/>
            <person name="Tomsovsky M."/>
            <person name="Tulloss R.E."/>
            <person name="Uehling J."/>
            <person name="Grigoriev I.V."/>
            <person name="Vagvolgyi C."/>
            <person name="Papp T."/>
            <person name="Martin F.M."/>
            <person name="Miettinen O."/>
            <person name="Hibbett D.S."/>
            <person name="Nagy L.G."/>
        </authorList>
    </citation>
    <scope>NUCLEOTIDE SEQUENCE [LARGE SCALE GENOMIC DNA]</scope>
    <source>
        <strain evidence="1 2">NL-1719</strain>
    </source>
</reference>
<keyword evidence="2" id="KW-1185">Reference proteome</keyword>
<gene>
    <name evidence="1" type="ORF">BDN72DRAFT_865808</name>
</gene>
<feature type="non-terminal residue" evidence="1">
    <location>
        <position position="1"/>
    </location>
</feature>
<organism evidence="1 2">
    <name type="scientific">Pluteus cervinus</name>
    <dbReference type="NCBI Taxonomy" id="181527"/>
    <lineage>
        <taxon>Eukaryota</taxon>
        <taxon>Fungi</taxon>
        <taxon>Dikarya</taxon>
        <taxon>Basidiomycota</taxon>
        <taxon>Agaricomycotina</taxon>
        <taxon>Agaricomycetes</taxon>
        <taxon>Agaricomycetidae</taxon>
        <taxon>Agaricales</taxon>
        <taxon>Pluteineae</taxon>
        <taxon>Pluteaceae</taxon>
        <taxon>Pluteus</taxon>
    </lineage>
</organism>
<protein>
    <submittedName>
        <fullName evidence="1">Uncharacterized protein</fullName>
    </submittedName>
</protein>
<sequence length="180" mass="19321">CSPPLLTKSTFFLTHSLWESSINCLASRRRGNERVLVALDDAEEMTWRTARADVPAVELWSTKDLVNGSATFSLEGIRTMGATWDRSPHCSDHSAIKDPLPRPYMVGPASPAPLLLGETLGKPSTPFGGFRLVPALSNGLPWHPGGVLGDVAGARALGSRVPELVVVAHSELEGPRYQAV</sequence>
<accession>A0ACD2ZYU7</accession>
<name>A0ACD2ZYU7_9AGAR</name>
<dbReference type="EMBL" id="ML209281">
    <property type="protein sequence ID" value="TFK58600.1"/>
    <property type="molecule type" value="Genomic_DNA"/>
</dbReference>
<evidence type="ECO:0000313" key="2">
    <source>
        <dbReference type="Proteomes" id="UP000308600"/>
    </source>
</evidence>
<evidence type="ECO:0000313" key="1">
    <source>
        <dbReference type="EMBL" id="TFK58600.1"/>
    </source>
</evidence>
<dbReference type="Proteomes" id="UP000308600">
    <property type="component" value="Unassembled WGS sequence"/>
</dbReference>